<dbReference type="RefSeq" id="XP_006963784.1">
    <property type="nucleotide sequence ID" value="XM_006963722.1"/>
</dbReference>
<evidence type="ECO:0000313" key="1">
    <source>
        <dbReference type="EMBL" id="EGR50281.1"/>
    </source>
</evidence>
<organism evidence="2">
    <name type="scientific">Hypocrea jecorina (strain QM6a)</name>
    <name type="common">Trichoderma reesei</name>
    <dbReference type="NCBI Taxonomy" id="431241"/>
    <lineage>
        <taxon>Eukaryota</taxon>
        <taxon>Fungi</taxon>
        <taxon>Dikarya</taxon>
        <taxon>Ascomycota</taxon>
        <taxon>Pezizomycotina</taxon>
        <taxon>Sordariomycetes</taxon>
        <taxon>Hypocreomycetidae</taxon>
        <taxon>Hypocreales</taxon>
        <taxon>Hypocreaceae</taxon>
        <taxon>Trichoderma</taxon>
    </lineage>
</organism>
<dbReference type="OrthoDB" id="5316527at2759"/>
<proteinExistence type="predicted"/>
<dbReference type="Proteomes" id="UP000008984">
    <property type="component" value="Unassembled WGS sequence"/>
</dbReference>
<reference evidence="1 2" key="1">
    <citation type="journal article" date="2008" name="Nat. Biotechnol.">
        <title>Genome sequencing and analysis of the biomass-degrading fungus Trichoderma reesei (syn. Hypocrea jecorina).</title>
        <authorList>
            <person name="Martinez D."/>
            <person name="Berka R.M."/>
            <person name="Henrissat B."/>
            <person name="Saloheimo M."/>
            <person name="Arvas M."/>
            <person name="Baker S.E."/>
            <person name="Chapman J."/>
            <person name="Chertkov O."/>
            <person name="Coutinho P.M."/>
            <person name="Cullen D."/>
            <person name="Danchin E.G."/>
            <person name="Grigoriev I.V."/>
            <person name="Harris P."/>
            <person name="Jackson M."/>
            <person name="Kubicek C.P."/>
            <person name="Han C.S."/>
            <person name="Ho I."/>
            <person name="Larrondo L.F."/>
            <person name="de Leon A.L."/>
            <person name="Magnuson J.K."/>
            <person name="Merino S."/>
            <person name="Misra M."/>
            <person name="Nelson B."/>
            <person name="Putnam N."/>
            <person name="Robbertse B."/>
            <person name="Salamov A.A."/>
            <person name="Schmoll M."/>
            <person name="Terry A."/>
            <person name="Thayer N."/>
            <person name="Westerholm-Parvinen A."/>
            <person name="Schoch C.L."/>
            <person name="Yao J."/>
            <person name="Barabote R."/>
            <person name="Nelson M.A."/>
            <person name="Detter C."/>
            <person name="Bruce D."/>
            <person name="Kuske C.R."/>
            <person name="Xie G."/>
            <person name="Richardson P."/>
            <person name="Rokhsar D.S."/>
            <person name="Lucas S.M."/>
            <person name="Rubin E.M."/>
            <person name="Dunn-Coleman N."/>
            <person name="Ward M."/>
            <person name="Brettin T.S."/>
        </authorList>
    </citation>
    <scope>NUCLEOTIDE SEQUENCE [LARGE SCALE GENOMIC DNA]</scope>
    <source>
        <strain evidence="1 2">QM6a</strain>
    </source>
</reference>
<sequence>MLRRAAVVSRHANLLSLASPRLPAHRIPSISRQISFLPWRNRPATDGLPVYFAKPVAPPKPGAFRRPVFTCLAAYACWQIFATVVFDPLLDWADHEWEALSEKEKREMEDMADEDEPILFLPFPFTTKEVRQPPYKGSDPEWATFIAVNKDPQLQKDIKRQTHGKLITHQSPSHAVGLAELIRRGVERNPAYVQLLGGREIKLKKLWLDIIYPPAPPPKHYVSGIIIDDDGIFWGDRPIDSLAASHLNTAIYPKAVALSVWAFLKSLAGQTAQDVAKALGFNTPPPPEATWQAAILNRIKEQGELGTTGKQTVKVPGQPDKSSFPVHTGISEIPGTPFSGVSQVDPRIQAALQAATVTFTKNWQPAKQPPSRGCIRVDGLVELQGKSAVMAVYVLGWYDPKQRKYMGVQTGLKHLIQLKQRPAGGG</sequence>
<dbReference type="GeneID" id="18488644"/>
<dbReference type="STRING" id="431241.G0RER2"/>
<gene>
    <name evidence="1" type="ORF">TRIREDRAFT_76658</name>
</gene>
<name>G0RER2_HYPJQ</name>
<dbReference type="EMBL" id="GL985060">
    <property type="protein sequence ID" value="EGR50281.1"/>
    <property type="molecule type" value="Genomic_DNA"/>
</dbReference>
<keyword evidence="2" id="KW-1185">Reference proteome</keyword>
<dbReference type="AlphaFoldDB" id="G0RER2"/>
<protein>
    <submittedName>
        <fullName evidence="1">Predicted protein</fullName>
    </submittedName>
</protein>
<dbReference type="eggNOG" id="ENOG502S3UT">
    <property type="taxonomic scope" value="Eukaryota"/>
</dbReference>
<accession>G0RER2</accession>
<dbReference type="VEuPathDB" id="FungiDB:TRIREDRAFT_76658"/>
<evidence type="ECO:0000313" key="2">
    <source>
        <dbReference type="Proteomes" id="UP000008984"/>
    </source>
</evidence>
<dbReference type="KEGG" id="tre:TRIREDRAFT_76658"/>
<dbReference type="HOGENOM" id="CLU_052209_1_0_1"/>